<feature type="transmembrane region" description="Helical" evidence="1">
    <location>
        <begin position="51"/>
        <end position="72"/>
    </location>
</feature>
<proteinExistence type="predicted"/>
<evidence type="ECO:0000313" key="3">
    <source>
        <dbReference type="Proteomes" id="UP000546701"/>
    </source>
</evidence>
<dbReference type="InterPro" id="IPR007039">
    <property type="entry name" value="TrbC/VirB2"/>
</dbReference>
<dbReference type="AlphaFoldDB" id="A0A7W9BVS8"/>
<dbReference type="RefSeq" id="WP_229674155.1">
    <property type="nucleotide sequence ID" value="NZ_BMJP01000011.1"/>
</dbReference>
<sequence length="112" mass="11233">MEQPNAIVVAAGWVEQTMLGSVATILATIAVAMVGVSMLSGAVSLRRGARVIVGCFILFAAPTISHALKALAAGDVTVSVGPNVANPALAVPATTPATEYFDPYAGPAVPET</sequence>
<comment type="caution">
    <text evidence="2">The sequence shown here is derived from an EMBL/GenBank/DDBJ whole genome shotgun (WGS) entry which is preliminary data.</text>
</comment>
<evidence type="ECO:0000256" key="1">
    <source>
        <dbReference type="SAM" id="Phobius"/>
    </source>
</evidence>
<protein>
    <submittedName>
        <fullName evidence="2">Type IV secretory pathway VirB2 component (Pilin)</fullName>
    </submittedName>
</protein>
<keyword evidence="1" id="KW-1133">Transmembrane helix</keyword>
<feature type="transmembrane region" description="Helical" evidence="1">
    <location>
        <begin position="18"/>
        <end position="39"/>
    </location>
</feature>
<gene>
    <name evidence="2" type="ORF">FHS99_003469</name>
</gene>
<name>A0A7W9BVS8_9SPHN</name>
<reference evidence="2 3" key="1">
    <citation type="submission" date="2020-08" db="EMBL/GenBank/DDBJ databases">
        <title>Genomic Encyclopedia of Type Strains, Phase IV (KMG-IV): sequencing the most valuable type-strain genomes for metagenomic binning, comparative biology and taxonomic classification.</title>
        <authorList>
            <person name="Goeker M."/>
        </authorList>
    </citation>
    <scope>NUCLEOTIDE SEQUENCE [LARGE SCALE GENOMIC DNA]</scope>
    <source>
        <strain evidence="2 3">DSM 103336</strain>
    </source>
</reference>
<dbReference type="Proteomes" id="UP000546701">
    <property type="component" value="Unassembled WGS sequence"/>
</dbReference>
<dbReference type="EMBL" id="JACIJR010000013">
    <property type="protein sequence ID" value="MBB5730961.1"/>
    <property type="molecule type" value="Genomic_DNA"/>
</dbReference>
<dbReference type="Pfam" id="PF04956">
    <property type="entry name" value="TrbC"/>
    <property type="match status" value="1"/>
</dbReference>
<keyword evidence="1" id="KW-0472">Membrane</keyword>
<evidence type="ECO:0000313" key="2">
    <source>
        <dbReference type="EMBL" id="MBB5730961.1"/>
    </source>
</evidence>
<accession>A0A7W9BVS8</accession>
<organism evidence="2 3">
    <name type="scientific">Sphingomonas prati</name>
    <dbReference type="NCBI Taxonomy" id="1843237"/>
    <lineage>
        <taxon>Bacteria</taxon>
        <taxon>Pseudomonadati</taxon>
        <taxon>Pseudomonadota</taxon>
        <taxon>Alphaproteobacteria</taxon>
        <taxon>Sphingomonadales</taxon>
        <taxon>Sphingomonadaceae</taxon>
        <taxon>Sphingomonas</taxon>
    </lineage>
</organism>
<keyword evidence="1" id="KW-0812">Transmembrane</keyword>
<keyword evidence="3" id="KW-1185">Reference proteome</keyword>